<sequence>MKIYIIEDNLVKVEKIKSFLNDEMPTSSKVSFYYSFNSGLKAIKEAPPDLILLDMTLPTFDRRPNVREGRSRPLGGYDIMRKMKLFNINSKVIVITQLESFGEGSEKVGFEELTDQCWEEFPDFFLGSVYFDQSGSAWTANLRHILRSSV</sequence>
<dbReference type="SUPFAM" id="SSF52172">
    <property type="entry name" value="CheY-like"/>
    <property type="match status" value="1"/>
</dbReference>
<reference evidence="3 4" key="1">
    <citation type="submission" date="2017-06" db="EMBL/GenBank/DDBJ databases">
        <title>Draft genome sequence of the halophilic bacterium Marinobacter vinifirmus FB1.</title>
        <authorList>
            <person name="Stepanov V.G."/>
            <person name="Roberts D.J."/>
            <person name="Fox G.E."/>
        </authorList>
    </citation>
    <scope>NUCLEOTIDE SEQUENCE [LARGE SCALE GENOMIC DNA]</scope>
    <source>
        <strain evidence="3 4">FB1</strain>
    </source>
</reference>
<accession>A0A7Z1IPE6</accession>
<dbReference type="InterPro" id="IPR011006">
    <property type="entry name" value="CheY-like_superfamily"/>
</dbReference>
<dbReference type="InterPro" id="IPR001789">
    <property type="entry name" value="Sig_transdc_resp-reg_receiver"/>
</dbReference>
<evidence type="ECO:0000313" key="3">
    <source>
        <dbReference type="EMBL" id="OZC37707.1"/>
    </source>
</evidence>
<evidence type="ECO:0000313" key="4">
    <source>
        <dbReference type="Proteomes" id="UP000216984"/>
    </source>
</evidence>
<dbReference type="RefSeq" id="WP_094623777.1">
    <property type="nucleotide sequence ID" value="NZ_NEFY01000001.1"/>
</dbReference>
<dbReference type="GO" id="GO:0000160">
    <property type="term" value="P:phosphorelay signal transduction system"/>
    <property type="evidence" value="ECO:0007669"/>
    <property type="project" value="InterPro"/>
</dbReference>
<keyword evidence="4" id="KW-1185">Reference proteome</keyword>
<dbReference type="PROSITE" id="PS50110">
    <property type="entry name" value="RESPONSE_REGULATORY"/>
    <property type="match status" value="1"/>
</dbReference>
<dbReference type="Gene3D" id="3.40.50.2300">
    <property type="match status" value="1"/>
</dbReference>
<feature type="modified residue" description="4-aspartylphosphate" evidence="1">
    <location>
        <position position="54"/>
    </location>
</feature>
<organism evidence="3 4">
    <name type="scientific">Marinobacter vinifirmus</name>
    <dbReference type="NCBI Taxonomy" id="355591"/>
    <lineage>
        <taxon>Bacteria</taxon>
        <taxon>Pseudomonadati</taxon>
        <taxon>Pseudomonadota</taxon>
        <taxon>Gammaproteobacteria</taxon>
        <taxon>Pseudomonadales</taxon>
        <taxon>Marinobacteraceae</taxon>
        <taxon>Marinobacter</taxon>
    </lineage>
</organism>
<feature type="domain" description="Response regulatory" evidence="2">
    <location>
        <begin position="2"/>
        <end position="142"/>
    </location>
</feature>
<name>A0A7Z1IPE6_9GAMM</name>
<dbReference type="EMBL" id="NEFY01000001">
    <property type="protein sequence ID" value="OZC37707.1"/>
    <property type="molecule type" value="Genomic_DNA"/>
</dbReference>
<evidence type="ECO:0000256" key="1">
    <source>
        <dbReference type="PROSITE-ProRule" id="PRU00169"/>
    </source>
</evidence>
<gene>
    <name evidence="3" type="ORF">B9Q17_14275</name>
</gene>
<protein>
    <recommendedName>
        <fullName evidence="2">Response regulatory domain-containing protein</fullName>
    </recommendedName>
</protein>
<evidence type="ECO:0000259" key="2">
    <source>
        <dbReference type="PROSITE" id="PS50110"/>
    </source>
</evidence>
<dbReference type="Proteomes" id="UP000216984">
    <property type="component" value="Unassembled WGS sequence"/>
</dbReference>
<keyword evidence="1" id="KW-0597">Phosphoprotein</keyword>
<proteinExistence type="predicted"/>
<dbReference type="AlphaFoldDB" id="A0A7Z1IPE6"/>
<comment type="caution">
    <text evidence="3">The sequence shown here is derived from an EMBL/GenBank/DDBJ whole genome shotgun (WGS) entry which is preliminary data.</text>
</comment>